<dbReference type="Gene3D" id="3.40.50.2300">
    <property type="match status" value="1"/>
</dbReference>
<dbReference type="InterPro" id="IPR001789">
    <property type="entry name" value="Sig_transdc_resp-reg_receiver"/>
</dbReference>
<dbReference type="Proteomes" id="UP000640333">
    <property type="component" value="Unassembled WGS sequence"/>
</dbReference>
<dbReference type="RefSeq" id="WP_193951708.1">
    <property type="nucleotide sequence ID" value="NZ_JADEYS010000002.1"/>
</dbReference>
<dbReference type="PROSITE" id="PS50110">
    <property type="entry name" value="RESPONSE_REGULATORY"/>
    <property type="match status" value="1"/>
</dbReference>
<dbReference type="InterPro" id="IPR041657">
    <property type="entry name" value="HTH_17"/>
</dbReference>
<reference evidence="4" key="1">
    <citation type="submission" date="2020-10" db="EMBL/GenBank/DDBJ databases">
        <title>Bacterium isolated from coastal waters sediment.</title>
        <authorList>
            <person name="Chen R.-J."/>
            <person name="Lu D.-C."/>
            <person name="Zhu K.-L."/>
            <person name="Du Z.-J."/>
        </authorList>
    </citation>
    <scope>NUCLEOTIDE SEQUENCE</scope>
    <source>
        <strain evidence="4">N1Y112</strain>
    </source>
</reference>
<keyword evidence="1 2" id="KW-0597">Phosphoprotein</keyword>
<dbReference type="EMBL" id="JADEYS010000002">
    <property type="protein sequence ID" value="MBE9396155.1"/>
    <property type="molecule type" value="Genomic_DNA"/>
</dbReference>
<comment type="caution">
    <text evidence="4">The sequence shown here is derived from an EMBL/GenBank/DDBJ whole genome shotgun (WGS) entry which is preliminary data.</text>
</comment>
<dbReference type="Pfam" id="PF12728">
    <property type="entry name" value="HTH_17"/>
    <property type="match status" value="1"/>
</dbReference>
<dbReference type="AlphaFoldDB" id="A0A8J7K4X1"/>
<keyword evidence="5" id="KW-1185">Reference proteome</keyword>
<organism evidence="4 5">
    <name type="scientific">Pontibacterium sinense</name>
    <dbReference type="NCBI Taxonomy" id="2781979"/>
    <lineage>
        <taxon>Bacteria</taxon>
        <taxon>Pseudomonadati</taxon>
        <taxon>Pseudomonadota</taxon>
        <taxon>Gammaproteobacteria</taxon>
        <taxon>Oceanospirillales</taxon>
        <taxon>Oceanospirillaceae</taxon>
        <taxon>Pontibacterium</taxon>
    </lineage>
</organism>
<dbReference type="SUPFAM" id="SSF46955">
    <property type="entry name" value="Putative DNA-binding domain"/>
    <property type="match status" value="1"/>
</dbReference>
<accession>A0A8J7K4X1</accession>
<dbReference type="InterPro" id="IPR050595">
    <property type="entry name" value="Bact_response_regulator"/>
</dbReference>
<dbReference type="SMART" id="SM00448">
    <property type="entry name" value="REC"/>
    <property type="match status" value="1"/>
</dbReference>
<evidence type="ECO:0000256" key="2">
    <source>
        <dbReference type="PROSITE-ProRule" id="PRU00169"/>
    </source>
</evidence>
<dbReference type="InterPro" id="IPR009061">
    <property type="entry name" value="DNA-bd_dom_put_sf"/>
</dbReference>
<dbReference type="GO" id="GO:0000160">
    <property type="term" value="P:phosphorelay signal transduction system"/>
    <property type="evidence" value="ECO:0007669"/>
    <property type="project" value="InterPro"/>
</dbReference>
<feature type="domain" description="Response regulatory" evidence="3">
    <location>
        <begin position="69"/>
        <end position="184"/>
    </location>
</feature>
<dbReference type="PANTHER" id="PTHR44591:SF23">
    <property type="entry name" value="CHEY SUBFAMILY"/>
    <property type="match status" value="1"/>
</dbReference>
<evidence type="ECO:0000259" key="3">
    <source>
        <dbReference type="PROSITE" id="PS50110"/>
    </source>
</evidence>
<dbReference type="InterPro" id="IPR011006">
    <property type="entry name" value="CheY-like_superfamily"/>
</dbReference>
<dbReference type="PANTHER" id="PTHR44591">
    <property type="entry name" value="STRESS RESPONSE REGULATOR PROTEIN 1"/>
    <property type="match status" value="1"/>
</dbReference>
<proteinExistence type="predicted"/>
<dbReference type="SUPFAM" id="SSF52172">
    <property type="entry name" value="CheY-like"/>
    <property type="match status" value="1"/>
</dbReference>
<sequence length="188" mass="20581">MRTLTTGDIAKFCDVNQRTVIRWLDKGVLKGFKLPGRGNNRVKLDDFVSFLKQNGMPIPEQLAEDAQPKVLVVDDELAIANAIRRTLKPLDVSIEIANGGFEAGSQLMMLKPDLMTLDLSMPGMNGFDVIKFVRSTEEIANTQILVISALNEIELGKAIELGANGALSKPFDNDILRQAVSDLLSIKA</sequence>
<dbReference type="Pfam" id="PF00072">
    <property type="entry name" value="Response_reg"/>
    <property type="match status" value="1"/>
</dbReference>
<evidence type="ECO:0000313" key="5">
    <source>
        <dbReference type="Proteomes" id="UP000640333"/>
    </source>
</evidence>
<evidence type="ECO:0000313" key="4">
    <source>
        <dbReference type="EMBL" id="MBE9396155.1"/>
    </source>
</evidence>
<protein>
    <submittedName>
        <fullName evidence="4">Response regulator</fullName>
    </submittedName>
</protein>
<feature type="modified residue" description="4-aspartylphosphate" evidence="2">
    <location>
        <position position="118"/>
    </location>
</feature>
<evidence type="ECO:0000256" key="1">
    <source>
        <dbReference type="ARBA" id="ARBA00022553"/>
    </source>
</evidence>
<gene>
    <name evidence="4" type="ORF">IOQ59_02645</name>
</gene>
<name>A0A8J7K4X1_9GAMM</name>